<dbReference type="InterPro" id="IPR029050">
    <property type="entry name" value="Immunoprotect_excell_Ig-like"/>
</dbReference>
<sequence>MSSLINKAIYIVVILIALTILFSLMVVIFQSESNNTMGKPPSTELGFSKDNPASIGDIVLFKDDHIKGSKLSIVCIESYHGIEAYNRMLVNSKDAFIIQPNGNYEYLIIKFNISFVNSNEKNRYFYASNGHFYLYQSSNSSGKPEWLQASSMKPLIESKLLKNDSIEGWVTFKINKNTDYVYISYVNNNIWFKINIK</sequence>
<keyword evidence="2" id="KW-0472">Membrane</keyword>
<reference evidence="3 4" key="1">
    <citation type="journal article" date="2006" name="Science">
        <title>Genome of rice cluster I archaea -- the key methane producers in the rice rhizosphere.</title>
        <authorList>
            <person name="Erkel C."/>
            <person name="Kube M."/>
            <person name="Reinhardt R."/>
            <person name="Liesack W."/>
        </authorList>
    </citation>
    <scope>NUCLEOTIDE SEQUENCE [LARGE SCALE GENOMIC DNA]</scope>
    <source>
        <strain evidence="4">DSM 22066 / NBRC 105507 / MRE50</strain>
    </source>
</reference>
<dbReference type="eggNOG" id="arCOG07632">
    <property type="taxonomic scope" value="Archaea"/>
</dbReference>
<keyword evidence="4" id="KW-1185">Reference proteome</keyword>
<proteinExistence type="predicted"/>
<dbReference type="AlphaFoldDB" id="Q0W715"/>
<feature type="transmembrane region" description="Helical" evidence="2">
    <location>
        <begin position="9"/>
        <end position="29"/>
    </location>
</feature>
<keyword evidence="2" id="KW-1133">Transmembrane helix</keyword>
<dbReference type="EMBL" id="AM114193">
    <property type="protein sequence ID" value="CAJ35828.1"/>
    <property type="molecule type" value="Genomic_DNA"/>
</dbReference>
<evidence type="ECO:0000256" key="2">
    <source>
        <dbReference type="SAM" id="Phobius"/>
    </source>
</evidence>
<dbReference type="Proteomes" id="UP000000663">
    <property type="component" value="Chromosome"/>
</dbReference>
<evidence type="ECO:0000313" key="4">
    <source>
        <dbReference type="Proteomes" id="UP000000663"/>
    </source>
</evidence>
<dbReference type="Gene3D" id="2.60.40.1240">
    <property type="match status" value="1"/>
</dbReference>
<protein>
    <recommendedName>
        <fullName evidence="5">DUF4352 domain-containing protein</fullName>
    </recommendedName>
</protein>
<name>Q0W715_METAR</name>
<organism evidence="3 4">
    <name type="scientific">Methanocella arvoryzae (strain DSM 22066 / NBRC 105507 / MRE50)</name>
    <dbReference type="NCBI Taxonomy" id="351160"/>
    <lineage>
        <taxon>Archaea</taxon>
        <taxon>Methanobacteriati</taxon>
        <taxon>Methanobacteriota</taxon>
        <taxon>Stenosarchaea group</taxon>
        <taxon>Methanomicrobia</taxon>
        <taxon>Methanocellales</taxon>
        <taxon>Methanocellaceae</taxon>
        <taxon>Methanocella</taxon>
    </lineage>
</organism>
<evidence type="ECO:0000313" key="3">
    <source>
        <dbReference type="EMBL" id="CAJ35828.1"/>
    </source>
</evidence>
<dbReference type="KEGG" id="rci:RCIX387"/>
<gene>
    <name evidence="3" type="ORF">RCIX387</name>
</gene>
<keyword evidence="2" id="KW-0812">Transmembrane</keyword>
<keyword evidence="1" id="KW-0732">Signal</keyword>
<evidence type="ECO:0008006" key="5">
    <source>
        <dbReference type="Google" id="ProtNLM"/>
    </source>
</evidence>
<evidence type="ECO:0000256" key="1">
    <source>
        <dbReference type="ARBA" id="ARBA00022729"/>
    </source>
</evidence>
<accession>Q0W715</accession>